<dbReference type="InterPro" id="IPR036020">
    <property type="entry name" value="WW_dom_sf"/>
</dbReference>
<proteinExistence type="predicted"/>
<dbReference type="CDD" id="cd00201">
    <property type="entry name" value="WW"/>
    <property type="match status" value="1"/>
</dbReference>
<reference evidence="3" key="1">
    <citation type="journal article" date="2013" name="Nature">
        <title>Pan genome of the phytoplankton Emiliania underpins its global distribution.</title>
        <authorList>
            <person name="Read B.A."/>
            <person name="Kegel J."/>
            <person name="Klute M.J."/>
            <person name="Kuo A."/>
            <person name="Lefebvre S.C."/>
            <person name="Maumus F."/>
            <person name="Mayer C."/>
            <person name="Miller J."/>
            <person name="Monier A."/>
            <person name="Salamov A."/>
            <person name="Young J."/>
            <person name="Aguilar M."/>
            <person name="Claverie J.M."/>
            <person name="Frickenhaus S."/>
            <person name="Gonzalez K."/>
            <person name="Herman E.K."/>
            <person name="Lin Y.C."/>
            <person name="Napier J."/>
            <person name="Ogata H."/>
            <person name="Sarno A.F."/>
            <person name="Shmutz J."/>
            <person name="Schroeder D."/>
            <person name="de Vargas C."/>
            <person name="Verret F."/>
            <person name="von Dassow P."/>
            <person name="Valentin K."/>
            <person name="Van de Peer Y."/>
            <person name="Wheeler G."/>
            <person name="Dacks J.B."/>
            <person name="Delwiche C.F."/>
            <person name="Dyhrman S.T."/>
            <person name="Glockner G."/>
            <person name="John U."/>
            <person name="Richards T."/>
            <person name="Worden A.Z."/>
            <person name="Zhang X."/>
            <person name="Grigoriev I.V."/>
            <person name="Allen A.E."/>
            <person name="Bidle K."/>
            <person name="Borodovsky M."/>
            <person name="Bowler C."/>
            <person name="Brownlee C."/>
            <person name="Cock J.M."/>
            <person name="Elias M."/>
            <person name="Gladyshev V.N."/>
            <person name="Groth M."/>
            <person name="Guda C."/>
            <person name="Hadaegh A."/>
            <person name="Iglesias-Rodriguez M.D."/>
            <person name="Jenkins J."/>
            <person name="Jones B.M."/>
            <person name="Lawson T."/>
            <person name="Leese F."/>
            <person name="Lindquist E."/>
            <person name="Lobanov A."/>
            <person name="Lomsadze A."/>
            <person name="Malik S.B."/>
            <person name="Marsh M.E."/>
            <person name="Mackinder L."/>
            <person name="Mock T."/>
            <person name="Mueller-Roeber B."/>
            <person name="Pagarete A."/>
            <person name="Parker M."/>
            <person name="Probert I."/>
            <person name="Quesneville H."/>
            <person name="Raines C."/>
            <person name="Rensing S.A."/>
            <person name="Riano-Pachon D.M."/>
            <person name="Richier S."/>
            <person name="Rokitta S."/>
            <person name="Shiraiwa Y."/>
            <person name="Soanes D.M."/>
            <person name="van der Giezen M."/>
            <person name="Wahlund T.M."/>
            <person name="Williams B."/>
            <person name="Wilson W."/>
            <person name="Wolfe G."/>
            <person name="Wurch L.L."/>
        </authorList>
    </citation>
    <scope>NUCLEOTIDE SEQUENCE</scope>
</reference>
<accession>A0A0D3IHA4</accession>
<keyword evidence="3" id="KW-1185">Reference proteome</keyword>
<dbReference type="PROSITE" id="PS50020">
    <property type="entry name" value="WW_DOMAIN_2"/>
    <property type="match status" value="1"/>
</dbReference>
<dbReference type="Gene3D" id="2.20.70.10">
    <property type="match status" value="1"/>
</dbReference>
<evidence type="ECO:0000313" key="2">
    <source>
        <dbReference type="EnsemblProtists" id="EOD10639"/>
    </source>
</evidence>
<reference evidence="2" key="2">
    <citation type="submission" date="2024-10" db="UniProtKB">
        <authorList>
            <consortium name="EnsemblProtists"/>
        </authorList>
    </citation>
    <scope>IDENTIFICATION</scope>
</reference>
<dbReference type="EnsemblProtists" id="EOD10639">
    <property type="protein sequence ID" value="EOD10639"/>
    <property type="gene ID" value="EMIHUDRAFT_358087"/>
</dbReference>
<organism evidence="2 3">
    <name type="scientific">Emiliania huxleyi (strain CCMP1516)</name>
    <dbReference type="NCBI Taxonomy" id="280463"/>
    <lineage>
        <taxon>Eukaryota</taxon>
        <taxon>Haptista</taxon>
        <taxon>Haptophyta</taxon>
        <taxon>Prymnesiophyceae</taxon>
        <taxon>Isochrysidales</taxon>
        <taxon>Noelaerhabdaceae</taxon>
        <taxon>Emiliania</taxon>
    </lineage>
</organism>
<dbReference type="SUPFAM" id="SSF51045">
    <property type="entry name" value="WW domain"/>
    <property type="match status" value="1"/>
</dbReference>
<dbReference type="PaxDb" id="2903-EOD10639"/>
<dbReference type="PROSITE" id="PS01159">
    <property type="entry name" value="WW_DOMAIN_1"/>
    <property type="match status" value="1"/>
</dbReference>
<dbReference type="SMART" id="SM00456">
    <property type="entry name" value="WW"/>
    <property type="match status" value="1"/>
</dbReference>
<name>A0A0D3IHA4_EMIH1</name>
<protein>
    <recommendedName>
        <fullName evidence="1">WW domain-containing protein</fullName>
    </recommendedName>
</protein>
<dbReference type="KEGG" id="ehx:EMIHUDRAFT_358087"/>
<evidence type="ECO:0000259" key="1">
    <source>
        <dbReference type="PROSITE" id="PS50020"/>
    </source>
</evidence>
<sequence>MEIEGKYREMLAQSAGKGASSWLAAAAERAAAAREVQLQREAALAEGQALQAHAMSMSMGASAALHPVLQQHHHQQYQQYQQHPGQALLQRLQASRAATLAAFGPAVPSLYVAQPQLAQQPQSQTPCVAAPPQQGGATPTLPVGWHKLWDPTHKAYYYANPTTGSTSWTVPALS</sequence>
<dbReference type="Proteomes" id="UP000013827">
    <property type="component" value="Unassembled WGS sequence"/>
</dbReference>
<dbReference type="RefSeq" id="XP_005763068.1">
    <property type="nucleotide sequence ID" value="XM_005763011.1"/>
</dbReference>
<dbReference type="HOGENOM" id="CLU_1542903_0_0_1"/>
<dbReference type="InterPro" id="IPR001202">
    <property type="entry name" value="WW_dom"/>
</dbReference>
<dbReference type="Pfam" id="PF00397">
    <property type="entry name" value="WW"/>
    <property type="match status" value="1"/>
</dbReference>
<evidence type="ECO:0000313" key="3">
    <source>
        <dbReference type="Proteomes" id="UP000013827"/>
    </source>
</evidence>
<dbReference type="AlphaFoldDB" id="A0A0D3IHA4"/>
<feature type="domain" description="WW" evidence="1">
    <location>
        <begin position="139"/>
        <end position="173"/>
    </location>
</feature>
<dbReference type="GeneID" id="17256838"/>